<proteinExistence type="predicted"/>
<keyword evidence="1" id="KW-0249">Electron transport</keyword>
<feature type="transmembrane region" description="Helical" evidence="3">
    <location>
        <begin position="500"/>
        <end position="524"/>
    </location>
</feature>
<comment type="caution">
    <text evidence="5">The sequence shown here is derived from an EMBL/GenBank/DDBJ whole genome shotgun (WGS) entry which is preliminary data.</text>
</comment>
<dbReference type="Gene3D" id="3.40.50.80">
    <property type="entry name" value="Nucleotide-binding domain of ferredoxin-NADP reductase (FNR) module"/>
    <property type="match status" value="1"/>
</dbReference>
<evidence type="ECO:0000313" key="5">
    <source>
        <dbReference type="EMBL" id="KAJ3224163.1"/>
    </source>
</evidence>
<dbReference type="InterPro" id="IPR013121">
    <property type="entry name" value="Fe_red_NAD-bd_6"/>
</dbReference>
<dbReference type="PROSITE" id="PS51384">
    <property type="entry name" value="FAD_FR"/>
    <property type="match status" value="1"/>
</dbReference>
<keyword evidence="1" id="KW-0813">Transport</keyword>
<dbReference type="InterPro" id="IPR017927">
    <property type="entry name" value="FAD-bd_FR_type"/>
</dbReference>
<dbReference type="InterPro" id="IPR017938">
    <property type="entry name" value="Riboflavin_synthase-like_b-brl"/>
</dbReference>
<keyword evidence="3" id="KW-0472">Membrane</keyword>
<evidence type="ECO:0000256" key="3">
    <source>
        <dbReference type="SAM" id="Phobius"/>
    </source>
</evidence>
<keyword evidence="3" id="KW-0812">Transmembrane</keyword>
<dbReference type="InterPro" id="IPR013112">
    <property type="entry name" value="FAD-bd_8"/>
</dbReference>
<dbReference type="Pfam" id="PF08022">
    <property type="entry name" value="FAD_binding_8"/>
    <property type="match status" value="1"/>
</dbReference>
<dbReference type="SUPFAM" id="SSF63380">
    <property type="entry name" value="Riboflavin synthase domain-like"/>
    <property type="match status" value="1"/>
</dbReference>
<dbReference type="PANTHER" id="PTHR11972:SF69">
    <property type="entry name" value="FERRIC REDUCTION OXIDASE 6-RELATED"/>
    <property type="match status" value="1"/>
</dbReference>
<evidence type="ECO:0000259" key="4">
    <source>
        <dbReference type="PROSITE" id="PS51384"/>
    </source>
</evidence>
<reference evidence="5" key="1">
    <citation type="submission" date="2020-05" db="EMBL/GenBank/DDBJ databases">
        <title>Phylogenomic resolution of chytrid fungi.</title>
        <authorList>
            <person name="Stajich J.E."/>
            <person name="Amses K."/>
            <person name="Simmons R."/>
            <person name="Seto K."/>
            <person name="Myers J."/>
            <person name="Bonds A."/>
            <person name="Quandt C.A."/>
            <person name="Barry K."/>
            <person name="Liu P."/>
            <person name="Grigoriev I."/>
            <person name="Longcore J.E."/>
            <person name="James T.Y."/>
        </authorList>
    </citation>
    <scope>NUCLEOTIDE SEQUENCE</scope>
    <source>
        <strain evidence="5">JEL0476</strain>
    </source>
</reference>
<feature type="transmembrane region" description="Helical" evidence="3">
    <location>
        <begin position="455"/>
        <end position="475"/>
    </location>
</feature>
<dbReference type="InterPro" id="IPR050369">
    <property type="entry name" value="RBOH/FRE"/>
</dbReference>
<name>A0AAD5Y1R8_9FUNG</name>
<dbReference type="PANTHER" id="PTHR11972">
    <property type="entry name" value="NADPH OXIDASE"/>
    <property type="match status" value="1"/>
</dbReference>
<dbReference type="CDD" id="cd06186">
    <property type="entry name" value="NOX_Duox_like_FAD_NADP"/>
    <property type="match status" value="1"/>
</dbReference>
<evidence type="ECO:0000256" key="1">
    <source>
        <dbReference type="ARBA" id="ARBA00022982"/>
    </source>
</evidence>
<feature type="domain" description="FAD-binding FR-type" evidence="4">
    <location>
        <begin position="214"/>
        <end position="328"/>
    </location>
</feature>
<dbReference type="SUPFAM" id="SSF52343">
    <property type="entry name" value="Ferredoxin reductase-like, C-terminal NADP-linked domain"/>
    <property type="match status" value="1"/>
</dbReference>
<keyword evidence="6" id="KW-1185">Reference proteome</keyword>
<gene>
    <name evidence="5" type="primary">DUOX1_1</name>
    <name evidence="5" type="ORF">HK099_000154</name>
</gene>
<dbReference type="Pfam" id="PF08030">
    <property type="entry name" value="NAD_binding_6"/>
    <property type="match status" value="1"/>
</dbReference>
<accession>A0AAD5Y1R8</accession>
<keyword evidence="2" id="KW-0560">Oxidoreductase</keyword>
<dbReference type="EMBL" id="JADGJW010000102">
    <property type="protein sequence ID" value="KAJ3224163.1"/>
    <property type="molecule type" value="Genomic_DNA"/>
</dbReference>
<protein>
    <submittedName>
        <fullName evidence="5">Dual oxidase 1</fullName>
    </submittedName>
</protein>
<sequence length="623" mass="71306">MNENSPLLNFNQRTPAATSSWKQFTTSCILNLGILLITSFIVFYYNIYERHGKVSKTTGIIDKHDLVFIGFYFIPFGFLISISHILTPLNNDTSALSTVFNRQIPSKLFGVNTIGKLVFIILILITNGMWWFTPIISTGFRSTTPSILVFEKIAQRSAIPAMWDMALSFIFYCRENKFFVHLLRKVKGENNCFETGLNFIYYVMPALLYFIYDKYNSKFTSLEFKNAMAKIYTLDGSIIRLDISLPGNRDFPMYEPGSWVNVCVPQISKVNWHPFSITSTFAENKSLLTIHVAVKGKWSTSLSNLTNFNDVSYIPVQLHGYFGGEMEESNTANAANNISKKLLIAGGTGISALIPTFKKFAQSEDLNGFKFVWILKKPTDLLIYTEFILELEKLSRKSNFKWRPVIFCTRANNDMPKLLLDNGFHKETKLIINSSISTHQQLTNNHNNEKNAKSAVLSFIIFTFGIIGFMLGRLVQLSTSDFMHCKMTYAVDYYHHFMCYYWYSFGPLAISVAFATLAGNITIYKFTTIFKIGKEEMSESTQRVAKLEEITRESSLVSFLTKNIQHFKPNLNDIITESFPTFNENEIRNKIKVYTAGSNGFNNDIIDICKNNSYQVFVETWEI</sequence>
<feature type="transmembrane region" description="Helical" evidence="3">
    <location>
        <begin position="66"/>
        <end position="89"/>
    </location>
</feature>
<feature type="transmembrane region" description="Helical" evidence="3">
    <location>
        <begin position="24"/>
        <end position="45"/>
    </location>
</feature>
<dbReference type="AlphaFoldDB" id="A0AAD5Y1R8"/>
<feature type="transmembrane region" description="Helical" evidence="3">
    <location>
        <begin position="109"/>
        <end position="132"/>
    </location>
</feature>
<dbReference type="InterPro" id="IPR039261">
    <property type="entry name" value="FNR_nucleotide-bd"/>
</dbReference>
<keyword evidence="3" id="KW-1133">Transmembrane helix</keyword>
<evidence type="ECO:0000313" key="6">
    <source>
        <dbReference type="Proteomes" id="UP001211065"/>
    </source>
</evidence>
<organism evidence="5 6">
    <name type="scientific">Clydaea vesicula</name>
    <dbReference type="NCBI Taxonomy" id="447962"/>
    <lineage>
        <taxon>Eukaryota</taxon>
        <taxon>Fungi</taxon>
        <taxon>Fungi incertae sedis</taxon>
        <taxon>Chytridiomycota</taxon>
        <taxon>Chytridiomycota incertae sedis</taxon>
        <taxon>Chytridiomycetes</taxon>
        <taxon>Lobulomycetales</taxon>
        <taxon>Lobulomycetaceae</taxon>
        <taxon>Clydaea</taxon>
    </lineage>
</organism>
<dbReference type="GO" id="GO:0005886">
    <property type="term" value="C:plasma membrane"/>
    <property type="evidence" value="ECO:0007669"/>
    <property type="project" value="TreeGrafter"/>
</dbReference>
<dbReference type="GO" id="GO:0016175">
    <property type="term" value="F:superoxide-generating NAD(P)H oxidase activity"/>
    <property type="evidence" value="ECO:0007669"/>
    <property type="project" value="TreeGrafter"/>
</dbReference>
<dbReference type="Proteomes" id="UP001211065">
    <property type="component" value="Unassembled WGS sequence"/>
</dbReference>
<evidence type="ECO:0000256" key="2">
    <source>
        <dbReference type="ARBA" id="ARBA00023002"/>
    </source>
</evidence>